<dbReference type="Proteomes" id="UP000253772">
    <property type="component" value="Chromosome c1"/>
</dbReference>
<reference evidence="1 2" key="1">
    <citation type="submission" date="2019-03" db="EMBL/GenBank/DDBJ databases">
        <title>Comparative insights into the high quality Complete genome sequence of highly metal resistant Cupriavidus metallidurans strain BS1 isolated from a gold-copper mine.</title>
        <authorList>
            <person name="Mazhar H.S."/>
            <person name="Rensing C."/>
        </authorList>
    </citation>
    <scope>NUCLEOTIDE SEQUENCE [LARGE SCALE GENOMIC DNA]</scope>
    <source>
        <strain evidence="1 2">BS1</strain>
    </source>
</reference>
<dbReference type="EMBL" id="CP037900">
    <property type="protein sequence ID" value="QBP09844.1"/>
    <property type="molecule type" value="Genomic_DNA"/>
</dbReference>
<proteinExistence type="predicted"/>
<dbReference type="AlphaFoldDB" id="A0A482IS08"/>
<dbReference type="RefSeq" id="WP_017511684.1">
    <property type="nucleotide sequence ID" value="NZ_CP037900.1"/>
</dbReference>
<dbReference type="NCBIfam" id="TIGR01635">
    <property type="entry name" value="tail_comp_S"/>
    <property type="match status" value="1"/>
</dbReference>
<name>A0A482IS08_9BURK</name>
<dbReference type="InterPro" id="IPR006522">
    <property type="entry name" value="Phage_virion_morphogenesis"/>
</dbReference>
<evidence type="ECO:0000313" key="1">
    <source>
        <dbReference type="EMBL" id="QBP09844.1"/>
    </source>
</evidence>
<accession>A0A482IS08</accession>
<dbReference type="OrthoDB" id="2081253at2"/>
<gene>
    <name evidence="1" type="ORF">DDF84_008760</name>
</gene>
<organism evidence="1 2">
    <name type="scientific">Cupriavidus metallidurans</name>
    <dbReference type="NCBI Taxonomy" id="119219"/>
    <lineage>
        <taxon>Bacteria</taxon>
        <taxon>Pseudomonadati</taxon>
        <taxon>Pseudomonadota</taxon>
        <taxon>Betaproteobacteria</taxon>
        <taxon>Burkholderiales</taxon>
        <taxon>Burkholderiaceae</taxon>
        <taxon>Cupriavidus</taxon>
    </lineage>
</organism>
<evidence type="ECO:0000313" key="2">
    <source>
        <dbReference type="Proteomes" id="UP000253772"/>
    </source>
</evidence>
<sequence length="157" mass="17014">MIEFRLNTADLDAAMNRLANIGLLHTLTPKLAVELLSLTEENFETEGHGDWAPWAESTKAARLARSPKGAGKILQESGHLARSVVTGHGTDYAAVGVPYNEEAKNYAAIQQLGGNAGRGHSVHILARPYLPFTEDGLLPEAEDALLDLTLTWLMRSI</sequence>
<dbReference type="Pfam" id="PF05069">
    <property type="entry name" value="Phage_tail_S"/>
    <property type="match status" value="1"/>
</dbReference>
<protein>
    <submittedName>
        <fullName evidence="1">Phage virion morphogenesis protein</fullName>
    </submittedName>
</protein>